<dbReference type="EMBL" id="JACIFP010000001">
    <property type="protein sequence ID" value="MBB4134399.1"/>
    <property type="molecule type" value="Genomic_DNA"/>
</dbReference>
<accession>A0A840EZF6</accession>
<dbReference type="InterPro" id="IPR036514">
    <property type="entry name" value="SGNH_hydro_sf"/>
</dbReference>
<feature type="chain" id="PRO_5032885040" evidence="1">
    <location>
        <begin position="34"/>
        <end position="283"/>
    </location>
</feature>
<reference evidence="3 4" key="1">
    <citation type="submission" date="2020-08" db="EMBL/GenBank/DDBJ databases">
        <title>Sequencing the genomes of 1000 actinobacteria strains.</title>
        <authorList>
            <person name="Klenk H.-P."/>
        </authorList>
    </citation>
    <scope>NUCLEOTIDE SEQUENCE [LARGE SCALE GENOMIC DNA]</scope>
    <source>
        <strain evidence="3 4">DSM 45298</strain>
    </source>
</reference>
<name>A0A840EZF6_9ACTN</name>
<dbReference type="AlphaFoldDB" id="A0A840EZF6"/>
<dbReference type="Gene3D" id="3.40.50.1110">
    <property type="entry name" value="SGNH hydrolase"/>
    <property type="match status" value="1"/>
</dbReference>
<protein>
    <submittedName>
        <fullName evidence="3">Lysophospholipase L1-like esterase</fullName>
    </submittedName>
</protein>
<evidence type="ECO:0000259" key="2">
    <source>
        <dbReference type="Pfam" id="PF13472"/>
    </source>
</evidence>
<evidence type="ECO:0000256" key="1">
    <source>
        <dbReference type="SAM" id="SignalP"/>
    </source>
</evidence>
<organism evidence="3 4">
    <name type="scientific">Gordonia humi</name>
    <dbReference type="NCBI Taxonomy" id="686429"/>
    <lineage>
        <taxon>Bacteria</taxon>
        <taxon>Bacillati</taxon>
        <taxon>Actinomycetota</taxon>
        <taxon>Actinomycetes</taxon>
        <taxon>Mycobacteriales</taxon>
        <taxon>Gordoniaceae</taxon>
        <taxon>Gordonia</taxon>
    </lineage>
</organism>
<keyword evidence="4" id="KW-1185">Reference proteome</keyword>
<proteinExistence type="predicted"/>
<dbReference type="Pfam" id="PF13472">
    <property type="entry name" value="Lipase_GDSL_2"/>
    <property type="match status" value="1"/>
</dbReference>
<gene>
    <name evidence="3" type="ORF">BKA16_000951</name>
</gene>
<dbReference type="RefSeq" id="WP_343067281.1">
    <property type="nucleotide sequence ID" value="NZ_BAABHL010000128.1"/>
</dbReference>
<comment type="caution">
    <text evidence="3">The sequence shown here is derived from an EMBL/GenBank/DDBJ whole genome shotgun (WGS) entry which is preliminary data.</text>
</comment>
<dbReference type="Proteomes" id="UP000551501">
    <property type="component" value="Unassembled WGS sequence"/>
</dbReference>
<keyword evidence="1" id="KW-0732">Signal</keyword>
<dbReference type="SUPFAM" id="SSF52266">
    <property type="entry name" value="SGNH hydrolase"/>
    <property type="match status" value="1"/>
</dbReference>
<sequence>MTDFLRTHARAITLSTLGAGAALALAMPATADAAPTVPDVSSFSNSSSDLSVLDQLPDIVRQLPDLLGTPPAPKADGRTSCGSVVQIGDSTSVTADSASALGGADNTATAQYGRVGAPRVTVDALSGRAIVGGPGTDAEQAVTQRLGAAGDACWVIAMGVNDAGAVADGDSVNADARIDRIMRQLNGRRVLWPTIATSNPDNAAFGQTSTTAFNDALRRATTRYPNLAVYDWAAAARPEMFAGDGVHYTAAGYAERNRRFADALALAYPTGSGTTPAVRWIAR</sequence>
<evidence type="ECO:0000313" key="4">
    <source>
        <dbReference type="Proteomes" id="UP000551501"/>
    </source>
</evidence>
<feature type="domain" description="SGNH hydrolase-type esterase" evidence="2">
    <location>
        <begin position="87"/>
        <end position="254"/>
    </location>
</feature>
<evidence type="ECO:0000313" key="3">
    <source>
        <dbReference type="EMBL" id="MBB4134399.1"/>
    </source>
</evidence>
<dbReference type="InterPro" id="IPR013830">
    <property type="entry name" value="SGNH_hydro"/>
</dbReference>
<feature type="signal peptide" evidence="1">
    <location>
        <begin position="1"/>
        <end position="33"/>
    </location>
</feature>